<accession>A0A841JUD1</accession>
<reference evidence="6 7" key="1">
    <citation type="submission" date="2020-08" db="EMBL/GenBank/DDBJ databases">
        <title>Genomic Encyclopedia of Type Strains, Phase IV (KMG-IV): sequencing the most valuable type-strain genomes for metagenomic binning, comparative biology and taxonomic classification.</title>
        <authorList>
            <person name="Goeker M."/>
        </authorList>
    </citation>
    <scope>NUCLEOTIDE SEQUENCE [LARGE SCALE GENOMIC DNA]</scope>
    <source>
        <strain evidence="6 7">DSM 103733</strain>
    </source>
</reference>
<dbReference type="InterPro" id="IPR009057">
    <property type="entry name" value="Homeodomain-like_sf"/>
</dbReference>
<organism evidence="6 7">
    <name type="scientific">Silvibacterium bohemicum</name>
    <dbReference type="NCBI Taxonomy" id="1577686"/>
    <lineage>
        <taxon>Bacteria</taxon>
        <taxon>Pseudomonadati</taxon>
        <taxon>Acidobacteriota</taxon>
        <taxon>Terriglobia</taxon>
        <taxon>Terriglobales</taxon>
        <taxon>Acidobacteriaceae</taxon>
        <taxon>Silvibacterium</taxon>
    </lineage>
</organism>
<evidence type="ECO:0000256" key="1">
    <source>
        <dbReference type="ARBA" id="ARBA00023015"/>
    </source>
</evidence>
<dbReference type="GO" id="GO:0003677">
    <property type="term" value="F:DNA binding"/>
    <property type="evidence" value="ECO:0007669"/>
    <property type="project" value="UniProtKB-UniRule"/>
</dbReference>
<name>A0A841JUD1_9BACT</name>
<evidence type="ECO:0000313" key="6">
    <source>
        <dbReference type="EMBL" id="MBB6144760.1"/>
    </source>
</evidence>
<evidence type="ECO:0000256" key="3">
    <source>
        <dbReference type="ARBA" id="ARBA00023163"/>
    </source>
</evidence>
<evidence type="ECO:0000259" key="5">
    <source>
        <dbReference type="PROSITE" id="PS50977"/>
    </source>
</evidence>
<dbReference type="PRINTS" id="PR00455">
    <property type="entry name" value="HTHTETR"/>
</dbReference>
<dbReference type="InterPro" id="IPR001647">
    <property type="entry name" value="HTH_TetR"/>
</dbReference>
<proteinExistence type="predicted"/>
<dbReference type="SUPFAM" id="SSF46689">
    <property type="entry name" value="Homeodomain-like"/>
    <property type="match status" value="1"/>
</dbReference>
<dbReference type="PANTHER" id="PTHR47506">
    <property type="entry name" value="TRANSCRIPTIONAL REGULATORY PROTEIN"/>
    <property type="match status" value="1"/>
</dbReference>
<dbReference type="PROSITE" id="PS01081">
    <property type="entry name" value="HTH_TETR_1"/>
    <property type="match status" value="1"/>
</dbReference>
<evidence type="ECO:0000256" key="2">
    <source>
        <dbReference type="ARBA" id="ARBA00023125"/>
    </source>
</evidence>
<dbReference type="InterPro" id="IPR011075">
    <property type="entry name" value="TetR_C"/>
</dbReference>
<dbReference type="Pfam" id="PF16925">
    <property type="entry name" value="TetR_C_13"/>
    <property type="match status" value="1"/>
</dbReference>
<protein>
    <submittedName>
        <fullName evidence="6">AcrR family transcriptional regulator</fullName>
    </submittedName>
</protein>
<keyword evidence="3" id="KW-0804">Transcription</keyword>
<dbReference type="RefSeq" id="WP_050059670.1">
    <property type="nucleotide sequence ID" value="NZ_JACHEK010000005.1"/>
</dbReference>
<feature type="domain" description="HTH tetR-type" evidence="5">
    <location>
        <begin position="5"/>
        <end position="65"/>
    </location>
</feature>
<dbReference type="SUPFAM" id="SSF48498">
    <property type="entry name" value="Tetracyclin repressor-like, C-terminal domain"/>
    <property type="match status" value="1"/>
</dbReference>
<dbReference type="PROSITE" id="PS50977">
    <property type="entry name" value="HTH_TETR_2"/>
    <property type="match status" value="1"/>
</dbReference>
<dbReference type="InterPro" id="IPR036271">
    <property type="entry name" value="Tet_transcr_reg_TetR-rel_C_sf"/>
</dbReference>
<dbReference type="OrthoDB" id="9814200at2"/>
<gene>
    <name evidence="6" type="ORF">HNQ77_002716</name>
</gene>
<dbReference type="InterPro" id="IPR023772">
    <property type="entry name" value="DNA-bd_HTH_TetR-type_CS"/>
</dbReference>
<feature type="DNA-binding region" description="H-T-H motif" evidence="4">
    <location>
        <begin position="28"/>
        <end position="47"/>
    </location>
</feature>
<keyword evidence="1" id="KW-0805">Transcription regulation</keyword>
<dbReference type="Gene3D" id="1.10.357.10">
    <property type="entry name" value="Tetracycline Repressor, domain 2"/>
    <property type="match status" value="1"/>
</dbReference>
<keyword evidence="7" id="KW-1185">Reference proteome</keyword>
<sequence>MSKGEATRQKIIAEAAPIFNQRGFAGSSMQDILDATGLEKGGLYRHFSSKEELAAEAFRYALNRSVKVRTDNLEQVKNALDKLRCVIRRFTDGPSIIPGGCPLMNTAVDADDGNPTLRRLAREGIRDWRERLCNIIEDGVERGEIDSAAEPRKVANTIIAALEGAQMISRIEGDKCALRDVAASLDLLLRQIEPQAGHP</sequence>
<dbReference type="Pfam" id="PF00440">
    <property type="entry name" value="TetR_N"/>
    <property type="match status" value="1"/>
</dbReference>
<dbReference type="PANTHER" id="PTHR47506:SF3">
    <property type="entry name" value="HTH-TYPE TRANSCRIPTIONAL REGULATOR LMRA"/>
    <property type="match status" value="1"/>
</dbReference>
<dbReference type="AlphaFoldDB" id="A0A841JUD1"/>
<comment type="caution">
    <text evidence="6">The sequence shown here is derived from an EMBL/GenBank/DDBJ whole genome shotgun (WGS) entry which is preliminary data.</text>
</comment>
<dbReference type="Proteomes" id="UP000538666">
    <property type="component" value="Unassembled WGS sequence"/>
</dbReference>
<keyword evidence="2 4" id="KW-0238">DNA-binding</keyword>
<dbReference type="EMBL" id="JACHEK010000005">
    <property type="protein sequence ID" value="MBB6144760.1"/>
    <property type="molecule type" value="Genomic_DNA"/>
</dbReference>
<evidence type="ECO:0000256" key="4">
    <source>
        <dbReference type="PROSITE-ProRule" id="PRU00335"/>
    </source>
</evidence>
<evidence type="ECO:0000313" key="7">
    <source>
        <dbReference type="Proteomes" id="UP000538666"/>
    </source>
</evidence>